<keyword evidence="3" id="KW-1185">Reference proteome</keyword>
<reference evidence="3" key="1">
    <citation type="journal article" date="2019" name="PLoS Negl. Trop. Dis.">
        <title>Revisiting the worldwide diversity of Leptospira species in the environment.</title>
        <authorList>
            <person name="Vincent A.T."/>
            <person name="Schiettekatte O."/>
            <person name="Bourhy P."/>
            <person name="Veyrier F.J."/>
            <person name="Picardeau M."/>
        </authorList>
    </citation>
    <scope>NUCLEOTIDE SEQUENCE [LARGE SCALE GENOMIC DNA]</scope>
    <source>
        <strain evidence="3">201800295</strain>
    </source>
</reference>
<name>A0ABY2LAP5_9LEPT</name>
<protein>
    <submittedName>
        <fullName evidence="2">Uncharacterized protein</fullName>
    </submittedName>
</protein>
<evidence type="ECO:0000313" key="2">
    <source>
        <dbReference type="EMBL" id="TGK53238.1"/>
    </source>
</evidence>
<dbReference type="EMBL" id="RQFD01000003">
    <property type="protein sequence ID" value="TGK53238.1"/>
    <property type="molecule type" value="Genomic_DNA"/>
</dbReference>
<proteinExistence type="predicted"/>
<feature type="region of interest" description="Disordered" evidence="1">
    <location>
        <begin position="88"/>
        <end position="108"/>
    </location>
</feature>
<evidence type="ECO:0000256" key="1">
    <source>
        <dbReference type="SAM" id="MobiDB-lite"/>
    </source>
</evidence>
<dbReference type="RefSeq" id="WP_135753501.1">
    <property type="nucleotide sequence ID" value="NZ_RQFD01000003.1"/>
</dbReference>
<comment type="caution">
    <text evidence="2">The sequence shown here is derived from an EMBL/GenBank/DDBJ whole genome shotgun (WGS) entry which is preliminary data.</text>
</comment>
<sequence length="222" mass="25414">MSVSIGNKWKGFKSTLSRIKNAVDESGNEQEISVVFEFDEGIKEYNFEEVPSSLKIIQDDASDSDKIIGLIYVGSKLKDKVVLQDLTKENQTQNKNHQNENDGSNVSKMDTSIFAEQFRFMMKTLEEVNQMKTDTLQNTFQTQLRTIAEITTKREEAIQEINKRELDLRVKEIESNSKRKIEFWGEVFKAGTELVTNGLLWVKENPGDAADILRTLRAKPVE</sequence>
<gene>
    <name evidence="2" type="ORF">EHQ10_05715</name>
</gene>
<dbReference type="Proteomes" id="UP000297617">
    <property type="component" value="Unassembled WGS sequence"/>
</dbReference>
<organism evidence="2 3">
    <name type="scientific">Leptospira bouyouniensis</name>
    <dbReference type="NCBI Taxonomy" id="2484911"/>
    <lineage>
        <taxon>Bacteria</taxon>
        <taxon>Pseudomonadati</taxon>
        <taxon>Spirochaetota</taxon>
        <taxon>Spirochaetia</taxon>
        <taxon>Leptospirales</taxon>
        <taxon>Leptospiraceae</taxon>
        <taxon>Leptospira</taxon>
    </lineage>
</organism>
<evidence type="ECO:0000313" key="3">
    <source>
        <dbReference type="Proteomes" id="UP000297617"/>
    </source>
</evidence>
<feature type="compositionally biased region" description="Polar residues" evidence="1">
    <location>
        <begin position="89"/>
        <end position="108"/>
    </location>
</feature>
<accession>A0ABY2LAP5</accession>